<sequence length="434" mass="45575">MRTLQQLHPGEREMYNERRWLAVAAIGLSIFLSALDGTIVALALPAIAHQFQLSDSLASAVTLSYTIPLLILILPCGDLLNRVRTLPLFLIAVLGFGVGSSICGLAMSFPLLLVGRALQGCFGALIATQGIAVAAAVVAPHERGRAMGIIGSLAPLGGVAGPGIGGLLLAHWNWSTVFLVNLPICGLAALLGLLSLRNVSLTDHQSPSVNGFRQMGALLRFPPFRLGLLGFLCSVTIAGSLYYLFPFDLNNVQHFTPSTAGLLLLCMPLGMGMVGLLGGFLTDRYGARPFTLAGSGLLLAGLILLSLVLARPTLVVDIAWRLLLVGLGMGLFNGPNQTLLMSAGTQEMMGAASALSNLSSRIGSVFGPLIISVLWLFLSDPALQMRMGILVVTALAVLNVGFVWFVRPGTQSAPAEVAPVLVPGEHSQIDKETS</sequence>
<dbReference type="Pfam" id="PF07690">
    <property type="entry name" value="MFS_1"/>
    <property type="match status" value="1"/>
</dbReference>
<dbReference type="Proteomes" id="UP000004508">
    <property type="component" value="Unassembled WGS sequence"/>
</dbReference>
<feature type="transmembrane region" description="Helical" evidence="5">
    <location>
        <begin position="355"/>
        <end position="378"/>
    </location>
</feature>
<protein>
    <submittedName>
        <fullName evidence="7">Major facilitator superfamily MFS_1</fullName>
    </submittedName>
</protein>
<feature type="domain" description="Major facilitator superfamily (MFS) profile" evidence="6">
    <location>
        <begin position="22"/>
        <end position="411"/>
    </location>
</feature>
<dbReference type="PANTHER" id="PTHR23501">
    <property type="entry name" value="MAJOR FACILITATOR SUPERFAMILY"/>
    <property type="match status" value="1"/>
</dbReference>
<dbReference type="GO" id="GO:0022857">
    <property type="term" value="F:transmembrane transporter activity"/>
    <property type="evidence" value="ECO:0007669"/>
    <property type="project" value="InterPro"/>
</dbReference>
<dbReference type="CDD" id="cd17321">
    <property type="entry name" value="MFS_MMR_MDR_like"/>
    <property type="match status" value="1"/>
</dbReference>
<reference evidence="7 8" key="1">
    <citation type="journal article" date="2011" name="Stand. Genomic Sci.">
        <title>Non-contiguous finished genome sequence and contextual data of the filamentous soil bacterium Ktedonobacter racemifer type strain (SOSP1-21).</title>
        <authorList>
            <person name="Chang Y.J."/>
            <person name="Land M."/>
            <person name="Hauser L."/>
            <person name="Chertkov O."/>
            <person name="Del Rio T.G."/>
            <person name="Nolan M."/>
            <person name="Copeland A."/>
            <person name="Tice H."/>
            <person name="Cheng J.F."/>
            <person name="Lucas S."/>
            <person name="Han C."/>
            <person name="Goodwin L."/>
            <person name="Pitluck S."/>
            <person name="Ivanova N."/>
            <person name="Ovchinikova G."/>
            <person name="Pati A."/>
            <person name="Chen A."/>
            <person name="Palaniappan K."/>
            <person name="Mavromatis K."/>
            <person name="Liolios K."/>
            <person name="Brettin T."/>
            <person name="Fiebig A."/>
            <person name="Rohde M."/>
            <person name="Abt B."/>
            <person name="Goker M."/>
            <person name="Detter J.C."/>
            <person name="Woyke T."/>
            <person name="Bristow J."/>
            <person name="Eisen J.A."/>
            <person name="Markowitz V."/>
            <person name="Hugenholtz P."/>
            <person name="Kyrpides N.C."/>
            <person name="Klenk H.P."/>
            <person name="Lapidus A."/>
        </authorList>
    </citation>
    <scope>NUCLEOTIDE SEQUENCE [LARGE SCALE GENOMIC DNA]</scope>
    <source>
        <strain evidence="8">DSM 44963</strain>
    </source>
</reference>
<evidence type="ECO:0000256" key="1">
    <source>
        <dbReference type="ARBA" id="ARBA00004651"/>
    </source>
</evidence>
<name>D6U3K2_KTERA</name>
<evidence type="ECO:0000256" key="2">
    <source>
        <dbReference type="ARBA" id="ARBA00022692"/>
    </source>
</evidence>
<feature type="transmembrane region" description="Helical" evidence="5">
    <location>
        <begin position="176"/>
        <end position="196"/>
    </location>
</feature>
<organism evidence="7 8">
    <name type="scientific">Ktedonobacter racemifer DSM 44963</name>
    <dbReference type="NCBI Taxonomy" id="485913"/>
    <lineage>
        <taxon>Bacteria</taxon>
        <taxon>Bacillati</taxon>
        <taxon>Chloroflexota</taxon>
        <taxon>Ktedonobacteria</taxon>
        <taxon>Ktedonobacterales</taxon>
        <taxon>Ktedonobacteraceae</taxon>
        <taxon>Ktedonobacter</taxon>
    </lineage>
</organism>
<evidence type="ECO:0000256" key="4">
    <source>
        <dbReference type="ARBA" id="ARBA00023136"/>
    </source>
</evidence>
<feature type="transmembrane region" description="Helical" evidence="5">
    <location>
        <begin position="117"/>
        <end position="139"/>
    </location>
</feature>
<evidence type="ECO:0000256" key="5">
    <source>
        <dbReference type="SAM" id="Phobius"/>
    </source>
</evidence>
<dbReference type="PROSITE" id="PS50850">
    <property type="entry name" value="MFS"/>
    <property type="match status" value="1"/>
</dbReference>
<feature type="transmembrane region" description="Helical" evidence="5">
    <location>
        <begin position="20"/>
        <end position="44"/>
    </location>
</feature>
<evidence type="ECO:0000259" key="6">
    <source>
        <dbReference type="PROSITE" id="PS50850"/>
    </source>
</evidence>
<feature type="transmembrane region" description="Helical" evidence="5">
    <location>
        <begin position="260"/>
        <end position="280"/>
    </location>
</feature>
<keyword evidence="2 5" id="KW-0812">Transmembrane</keyword>
<comment type="caution">
    <text evidence="7">The sequence shown here is derived from an EMBL/GenBank/DDBJ whole genome shotgun (WGS) entry which is preliminary data.</text>
</comment>
<dbReference type="eggNOG" id="COG2814">
    <property type="taxonomic scope" value="Bacteria"/>
</dbReference>
<dbReference type="EMBL" id="ADVG01000004">
    <property type="protein sequence ID" value="EFH82992.1"/>
    <property type="molecule type" value="Genomic_DNA"/>
</dbReference>
<feature type="transmembrane region" description="Helical" evidence="5">
    <location>
        <begin position="292"/>
        <end position="312"/>
    </location>
</feature>
<dbReference type="SUPFAM" id="SSF103473">
    <property type="entry name" value="MFS general substrate transporter"/>
    <property type="match status" value="1"/>
</dbReference>
<evidence type="ECO:0000313" key="7">
    <source>
        <dbReference type="EMBL" id="EFH82992.1"/>
    </source>
</evidence>
<dbReference type="PANTHER" id="PTHR23501:SF5">
    <property type="entry name" value="TRANSPORT PROTEIN"/>
    <property type="match status" value="1"/>
</dbReference>
<proteinExistence type="predicted"/>
<dbReference type="PRINTS" id="PR01035">
    <property type="entry name" value="TCRTETA"/>
</dbReference>
<dbReference type="InterPro" id="IPR011701">
    <property type="entry name" value="MFS"/>
</dbReference>
<evidence type="ECO:0000313" key="8">
    <source>
        <dbReference type="Proteomes" id="UP000004508"/>
    </source>
</evidence>
<gene>
    <name evidence="7" type="ORF">Krac_3901</name>
</gene>
<dbReference type="InterPro" id="IPR036259">
    <property type="entry name" value="MFS_trans_sf"/>
</dbReference>
<dbReference type="InParanoid" id="D6U3K2"/>
<feature type="transmembrane region" description="Helical" evidence="5">
    <location>
        <begin position="384"/>
        <end position="406"/>
    </location>
</feature>
<dbReference type="Gene3D" id="1.20.1250.20">
    <property type="entry name" value="MFS general substrate transporter like domains"/>
    <property type="match status" value="1"/>
</dbReference>
<keyword evidence="3 5" id="KW-1133">Transmembrane helix</keyword>
<dbReference type="GO" id="GO:0005886">
    <property type="term" value="C:plasma membrane"/>
    <property type="evidence" value="ECO:0007669"/>
    <property type="project" value="UniProtKB-SubCell"/>
</dbReference>
<dbReference type="OrthoDB" id="9812221at2"/>
<dbReference type="InterPro" id="IPR020846">
    <property type="entry name" value="MFS_dom"/>
</dbReference>
<comment type="subcellular location">
    <subcellularLocation>
        <location evidence="1">Cell membrane</location>
        <topology evidence="1">Multi-pass membrane protein</topology>
    </subcellularLocation>
</comment>
<dbReference type="AlphaFoldDB" id="D6U3K2"/>
<feature type="transmembrane region" description="Helical" evidence="5">
    <location>
        <begin position="318"/>
        <end position="334"/>
    </location>
</feature>
<keyword evidence="4 5" id="KW-0472">Membrane</keyword>
<dbReference type="STRING" id="485913.Krac_3901"/>
<feature type="transmembrane region" description="Helical" evidence="5">
    <location>
        <begin position="88"/>
        <end position="111"/>
    </location>
</feature>
<dbReference type="InterPro" id="IPR001958">
    <property type="entry name" value="Tet-R_TetA/multi-R_MdtG-like"/>
</dbReference>
<feature type="transmembrane region" description="Helical" evidence="5">
    <location>
        <begin position="56"/>
        <end position="76"/>
    </location>
</feature>
<feature type="transmembrane region" description="Helical" evidence="5">
    <location>
        <begin position="223"/>
        <end position="245"/>
    </location>
</feature>
<dbReference type="RefSeq" id="WP_007921502.1">
    <property type="nucleotide sequence ID" value="NZ_ADVG01000004.1"/>
</dbReference>
<evidence type="ECO:0000256" key="3">
    <source>
        <dbReference type="ARBA" id="ARBA00022989"/>
    </source>
</evidence>
<accession>D6U3K2</accession>
<keyword evidence="8" id="KW-1185">Reference proteome</keyword>
<feature type="transmembrane region" description="Helical" evidence="5">
    <location>
        <begin position="146"/>
        <end position="170"/>
    </location>
</feature>